<dbReference type="RefSeq" id="WP_306994194.1">
    <property type="nucleotide sequence ID" value="NZ_JAUTBB010000001.1"/>
</dbReference>
<dbReference type="Proteomes" id="UP001234354">
    <property type="component" value="Unassembled WGS sequence"/>
</dbReference>
<dbReference type="EMBL" id="JAUTBB010000001">
    <property type="protein sequence ID" value="MDQ1120669.1"/>
    <property type="molecule type" value="Genomic_DNA"/>
</dbReference>
<reference evidence="1" key="1">
    <citation type="submission" date="2023-07" db="EMBL/GenBank/DDBJ databases">
        <title>Functional and genomic diversity of the sorghum phyllosphere microbiome.</title>
        <authorList>
            <person name="Shade A."/>
        </authorList>
    </citation>
    <scope>NUCLEOTIDE SEQUENCE</scope>
    <source>
        <strain evidence="1">SORGH_AS_0908</strain>
    </source>
</reference>
<comment type="caution">
    <text evidence="1">The sequence shown here is derived from an EMBL/GenBank/DDBJ whole genome shotgun (WGS) entry which is preliminary data.</text>
</comment>
<organism evidence="1 2">
    <name type="scientific">Pseudoxanthomonas winnipegensis</name>
    <dbReference type="NCBI Taxonomy" id="2480810"/>
    <lineage>
        <taxon>Bacteria</taxon>
        <taxon>Pseudomonadati</taxon>
        <taxon>Pseudomonadota</taxon>
        <taxon>Gammaproteobacteria</taxon>
        <taxon>Lysobacterales</taxon>
        <taxon>Lysobacteraceae</taxon>
        <taxon>Pseudoxanthomonas</taxon>
    </lineage>
</organism>
<sequence>MSALDLPASVRRAGLALSALSAKDRRLIISQAPRALQRQLRRATKHAMSKGWTHPELVTAVLDVGGNAKGDSDLEMLSSLSKKVTGYEMALVLAARGGSERDFLSFCVDAQDADVQRMPDLSDSLPPSLRESVERSVEEIMMEAR</sequence>
<dbReference type="AlphaFoldDB" id="A0AAW8GE77"/>
<name>A0AAW8GE77_9GAMM</name>
<proteinExistence type="predicted"/>
<gene>
    <name evidence="1" type="ORF">QE383_002977</name>
</gene>
<protein>
    <submittedName>
        <fullName evidence="1">Uncharacterized protein</fullName>
    </submittedName>
</protein>
<evidence type="ECO:0000313" key="1">
    <source>
        <dbReference type="EMBL" id="MDQ1120669.1"/>
    </source>
</evidence>
<accession>A0AAW8GE77</accession>
<evidence type="ECO:0000313" key="2">
    <source>
        <dbReference type="Proteomes" id="UP001234354"/>
    </source>
</evidence>